<evidence type="ECO:0000256" key="1">
    <source>
        <dbReference type="ARBA" id="ARBA00004479"/>
    </source>
</evidence>
<dbReference type="GO" id="GO:0005886">
    <property type="term" value="C:plasma membrane"/>
    <property type="evidence" value="ECO:0007669"/>
    <property type="project" value="TreeGrafter"/>
</dbReference>
<dbReference type="Proteomes" id="UP001178508">
    <property type="component" value="Chromosome 18"/>
</dbReference>
<evidence type="ECO:0000256" key="2">
    <source>
        <dbReference type="ARBA" id="ARBA00008763"/>
    </source>
</evidence>
<evidence type="ECO:0000256" key="7">
    <source>
        <dbReference type="SAM" id="MobiDB-lite"/>
    </source>
</evidence>
<feature type="compositionally biased region" description="Acidic residues" evidence="7">
    <location>
        <begin position="49"/>
        <end position="90"/>
    </location>
</feature>
<feature type="compositionally biased region" description="Acidic residues" evidence="7">
    <location>
        <begin position="130"/>
        <end position="146"/>
    </location>
</feature>
<keyword evidence="3 8" id="KW-0812">Transmembrane</keyword>
<evidence type="ECO:0000313" key="10">
    <source>
        <dbReference type="EMBL" id="CAJ1079201.1"/>
    </source>
</evidence>
<organism evidence="10 11">
    <name type="scientific">Xyrichtys novacula</name>
    <name type="common">Pearly razorfish</name>
    <name type="synonym">Hemipteronotus novacula</name>
    <dbReference type="NCBI Taxonomy" id="13765"/>
    <lineage>
        <taxon>Eukaryota</taxon>
        <taxon>Metazoa</taxon>
        <taxon>Chordata</taxon>
        <taxon>Craniata</taxon>
        <taxon>Vertebrata</taxon>
        <taxon>Euteleostomi</taxon>
        <taxon>Actinopterygii</taxon>
        <taxon>Neopterygii</taxon>
        <taxon>Teleostei</taxon>
        <taxon>Neoteleostei</taxon>
        <taxon>Acanthomorphata</taxon>
        <taxon>Eupercaria</taxon>
        <taxon>Labriformes</taxon>
        <taxon>Labridae</taxon>
        <taxon>Xyrichtys</taxon>
    </lineage>
</organism>
<feature type="compositionally biased region" description="Low complexity" evidence="7">
    <location>
        <begin position="91"/>
        <end position="102"/>
    </location>
</feature>
<keyword evidence="6 8" id="KW-0472">Membrane</keyword>
<dbReference type="PANTHER" id="PTHR15076">
    <property type="entry name" value="CD99/MIC2 PROTEIN RELATED"/>
    <property type="match status" value="1"/>
</dbReference>
<dbReference type="Pfam" id="PF12301">
    <property type="entry name" value="CD99L2"/>
    <property type="match status" value="1"/>
</dbReference>
<keyword evidence="10" id="KW-0648">Protein biosynthesis</keyword>
<evidence type="ECO:0000256" key="6">
    <source>
        <dbReference type="ARBA" id="ARBA00023136"/>
    </source>
</evidence>
<feature type="region of interest" description="Disordered" evidence="7">
    <location>
        <begin position="130"/>
        <end position="256"/>
    </location>
</feature>
<dbReference type="GO" id="GO:0034109">
    <property type="term" value="P:homotypic cell-cell adhesion"/>
    <property type="evidence" value="ECO:0007669"/>
    <property type="project" value="TreeGrafter"/>
</dbReference>
<evidence type="ECO:0000256" key="8">
    <source>
        <dbReference type="SAM" id="Phobius"/>
    </source>
</evidence>
<evidence type="ECO:0000256" key="3">
    <source>
        <dbReference type="ARBA" id="ARBA00022692"/>
    </source>
</evidence>
<proteinExistence type="inferred from homology"/>
<keyword evidence="5 8" id="KW-1133">Transmembrane helix</keyword>
<protein>
    <submittedName>
        <fullName evidence="10">Translation initiation factor IF-2</fullName>
    </submittedName>
</protein>
<comment type="similarity">
    <text evidence="2">Belongs to the CD99 family.</text>
</comment>
<feature type="transmembrane region" description="Helical" evidence="8">
    <location>
        <begin position="258"/>
        <end position="279"/>
    </location>
</feature>
<evidence type="ECO:0000256" key="5">
    <source>
        <dbReference type="ARBA" id="ARBA00022989"/>
    </source>
</evidence>
<feature type="region of interest" description="Disordered" evidence="7">
    <location>
        <begin position="290"/>
        <end position="319"/>
    </location>
</feature>
<dbReference type="PANTHER" id="PTHR15076:SF15">
    <property type="entry name" value="CD99 ANTIGEN"/>
    <property type="match status" value="1"/>
</dbReference>
<keyword evidence="10" id="KW-0396">Initiation factor</keyword>
<name>A0AAV1H2B0_XYRNO</name>
<feature type="region of interest" description="Disordered" evidence="7">
    <location>
        <begin position="19"/>
        <end position="116"/>
    </location>
</feature>
<feature type="chain" id="PRO_5043314793" evidence="9">
    <location>
        <begin position="21"/>
        <end position="319"/>
    </location>
</feature>
<keyword evidence="11" id="KW-1185">Reference proteome</keyword>
<dbReference type="InterPro" id="IPR022078">
    <property type="entry name" value="CD99L2"/>
</dbReference>
<dbReference type="GO" id="GO:0072683">
    <property type="term" value="P:T cell extravasation"/>
    <property type="evidence" value="ECO:0007669"/>
    <property type="project" value="TreeGrafter"/>
</dbReference>
<keyword evidence="4 9" id="KW-0732">Signal</keyword>
<feature type="compositionally biased region" description="Polar residues" evidence="7">
    <location>
        <begin position="309"/>
        <end position="319"/>
    </location>
</feature>
<dbReference type="GO" id="GO:0003743">
    <property type="term" value="F:translation initiation factor activity"/>
    <property type="evidence" value="ECO:0007669"/>
    <property type="project" value="UniProtKB-KW"/>
</dbReference>
<sequence length="319" mass="33028">MMSYLWILLLGSLLAASAKAQEDDAVPTEEVTTLETTEPTAEADAPTDSSEDTAADEETEETSEEISPTEEAESETTEDPEPTADFETTVDPEPTAEPTESTTEAEEVTPAGDVDSAIADILTTIVAIIEEEAAATSEPEAEAETEEPVKPEPEEEDKPAKANATTEAPKGGADPDAEDAEKEATDPDVIPIKPDVAVPDGNADLGFDLKDALDEGAAAVEDPAQPGKSRSLEPGPKAAGATGDVDKPDAEESGSSSLAGILSAVVIAAVGGVAAYITYQKKMLCFKNRQEADPEAARKADAAEAQSDPQVLSNLLNSS</sequence>
<evidence type="ECO:0000256" key="9">
    <source>
        <dbReference type="SAM" id="SignalP"/>
    </source>
</evidence>
<feature type="compositionally biased region" description="Basic and acidic residues" evidence="7">
    <location>
        <begin position="290"/>
        <end position="302"/>
    </location>
</feature>
<feature type="compositionally biased region" description="Low complexity" evidence="7">
    <location>
        <begin position="28"/>
        <end position="48"/>
    </location>
</feature>
<evidence type="ECO:0000313" key="11">
    <source>
        <dbReference type="Proteomes" id="UP001178508"/>
    </source>
</evidence>
<reference evidence="10" key="1">
    <citation type="submission" date="2023-08" db="EMBL/GenBank/DDBJ databases">
        <authorList>
            <person name="Alioto T."/>
            <person name="Alioto T."/>
            <person name="Gomez Garrido J."/>
        </authorList>
    </citation>
    <scope>NUCLEOTIDE SEQUENCE</scope>
</reference>
<feature type="signal peptide" evidence="9">
    <location>
        <begin position="1"/>
        <end position="20"/>
    </location>
</feature>
<comment type="subcellular location">
    <subcellularLocation>
        <location evidence="1">Membrane</location>
        <topology evidence="1">Single-pass type I membrane protein</topology>
    </subcellularLocation>
</comment>
<evidence type="ECO:0000256" key="4">
    <source>
        <dbReference type="ARBA" id="ARBA00022729"/>
    </source>
</evidence>
<gene>
    <name evidence="10" type="ORF">XNOV1_A024671</name>
</gene>
<accession>A0AAV1H2B0</accession>
<dbReference type="AlphaFoldDB" id="A0AAV1H2B0"/>
<dbReference type="EMBL" id="OY660881">
    <property type="protein sequence ID" value="CAJ1079201.1"/>
    <property type="molecule type" value="Genomic_DNA"/>
</dbReference>
<dbReference type="GO" id="GO:2000391">
    <property type="term" value="P:positive regulation of neutrophil extravasation"/>
    <property type="evidence" value="ECO:0007669"/>
    <property type="project" value="TreeGrafter"/>
</dbReference>